<keyword evidence="1" id="KW-0472">Membrane</keyword>
<organism evidence="2 3">
    <name type="scientific">Candidatus Enterococcus dunnyi</name>
    <dbReference type="NCBI Taxonomy" id="1834192"/>
    <lineage>
        <taxon>Bacteria</taxon>
        <taxon>Bacillati</taxon>
        <taxon>Bacillota</taxon>
        <taxon>Bacilli</taxon>
        <taxon>Lactobacillales</taxon>
        <taxon>Enterococcaceae</taxon>
        <taxon>Enterococcus</taxon>
    </lineage>
</organism>
<evidence type="ECO:0000256" key="1">
    <source>
        <dbReference type="SAM" id="Phobius"/>
    </source>
</evidence>
<keyword evidence="3" id="KW-1185">Reference proteome</keyword>
<name>A0AAQ3W3U9_9ENTE</name>
<sequence>MKKMLGLVLGTLIAVGFVAPTVSLASEQSVPQSRVEVSTADNSQGTFENFKSFVDSKISFDGKKFVLNDPEEIKEVLINNESQISLEIGSEFSGAEYFNYITQNIEDMNAKLAGGSFHVTADNGIGKNTLAVRKPAPEKPYQLTSHWWGIKFQSFGPKGTIDLKTMFLNSTLVQGAVVAILAFTPAAVLSVFPIISGAYDGMIANSIQGEIDKGTDKKGISVDINNWVPTYSVYPN</sequence>
<evidence type="ECO:0000313" key="3">
    <source>
        <dbReference type="Proteomes" id="UP000196151"/>
    </source>
</evidence>
<keyword evidence="1" id="KW-0812">Transmembrane</keyword>
<keyword evidence="1" id="KW-1133">Transmembrane helix</keyword>
<dbReference type="EMBL" id="CP147246">
    <property type="protein sequence ID" value="WYJ94434.1"/>
    <property type="molecule type" value="Genomic_DNA"/>
</dbReference>
<dbReference type="Proteomes" id="UP000196151">
    <property type="component" value="Chromosome"/>
</dbReference>
<gene>
    <name evidence="2" type="ORF">A5889_001947</name>
</gene>
<reference evidence="2" key="2">
    <citation type="submission" date="2024-03" db="EMBL/GenBank/DDBJ databases">
        <title>The Genome Sequence of Enterococcus sp. DIV0238c.</title>
        <authorList>
            <consortium name="The Broad Institute Genomics Platform"/>
            <consortium name="The Broad Institute Microbial Omics Core"/>
            <consortium name="The Broad Institute Genomic Center for Infectious Diseases"/>
            <person name="Earl A."/>
            <person name="Manson A."/>
            <person name="Gilmore M."/>
            <person name="Schwartman J."/>
            <person name="Shea T."/>
            <person name="Abouelleil A."/>
            <person name="Cao P."/>
            <person name="Chapman S."/>
            <person name="Cusick C."/>
            <person name="Young S."/>
            <person name="Neafsey D."/>
            <person name="Nusbaum C."/>
            <person name="Birren B."/>
        </authorList>
    </citation>
    <scope>NUCLEOTIDE SEQUENCE</scope>
    <source>
        <strain evidence="2">9D6_DIV0238</strain>
    </source>
</reference>
<dbReference type="AlphaFoldDB" id="A0AAQ3W3U9"/>
<protein>
    <submittedName>
        <fullName evidence="2">Uncharacterized protein</fullName>
    </submittedName>
</protein>
<evidence type="ECO:0000313" key="2">
    <source>
        <dbReference type="EMBL" id="WYJ94434.1"/>
    </source>
</evidence>
<dbReference type="RefSeq" id="WP_207114608.1">
    <property type="nucleotide sequence ID" value="NZ_CP147246.1"/>
</dbReference>
<feature type="transmembrane region" description="Helical" evidence="1">
    <location>
        <begin position="172"/>
        <end position="195"/>
    </location>
</feature>
<proteinExistence type="predicted"/>
<reference evidence="2" key="1">
    <citation type="submission" date="2017-05" db="EMBL/GenBank/DDBJ databases">
        <authorList>
            <consortium name="The Broad Institute Genomics Platform"/>
            <consortium name="The Broad Institute Genomic Center for Infectious Diseases"/>
            <person name="Earl A."/>
            <person name="Manson A."/>
            <person name="Schwartman J."/>
            <person name="Gilmore M."/>
            <person name="Abouelleil A."/>
            <person name="Cao P."/>
            <person name="Chapman S."/>
            <person name="Cusick C."/>
            <person name="Shea T."/>
            <person name="Young S."/>
            <person name="Neafsey D."/>
            <person name="Nusbaum C."/>
            <person name="Birren B."/>
        </authorList>
    </citation>
    <scope>NUCLEOTIDE SEQUENCE</scope>
    <source>
        <strain evidence="2">9D6_DIV0238</strain>
    </source>
</reference>
<accession>A0AAQ3W3U9</accession>